<dbReference type="Proteomes" id="UP000276133">
    <property type="component" value="Unassembled WGS sequence"/>
</dbReference>
<dbReference type="AlphaFoldDB" id="A0A3M7QWP9"/>
<proteinExistence type="predicted"/>
<name>A0A3M7QWP9_BRAPC</name>
<gene>
    <name evidence="2" type="ORF">BpHYR1_027110</name>
</gene>
<evidence type="ECO:0000313" key="2">
    <source>
        <dbReference type="EMBL" id="RNA15703.1"/>
    </source>
</evidence>
<keyword evidence="3" id="KW-1185">Reference proteome</keyword>
<accession>A0A3M7QWP9</accession>
<evidence type="ECO:0000256" key="1">
    <source>
        <dbReference type="SAM" id="Phobius"/>
    </source>
</evidence>
<protein>
    <submittedName>
        <fullName evidence="2">Uncharacterized protein</fullName>
    </submittedName>
</protein>
<evidence type="ECO:0000313" key="3">
    <source>
        <dbReference type="Proteomes" id="UP000276133"/>
    </source>
</evidence>
<organism evidence="2 3">
    <name type="scientific">Brachionus plicatilis</name>
    <name type="common">Marine rotifer</name>
    <name type="synonym">Brachionus muelleri</name>
    <dbReference type="NCBI Taxonomy" id="10195"/>
    <lineage>
        <taxon>Eukaryota</taxon>
        <taxon>Metazoa</taxon>
        <taxon>Spiralia</taxon>
        <taxon>Gnathifera</taxon>
        <taxon>Rotifera</taxon>
        <taxon>Eurotatoria</taxon>
        <taxon>Monogononta</taxon>
        <taxon>Pseudotrocha</taxon>
        <taxon>Ploima</taxon>
        <taxon>Brachionidae</taxon>
        <taxon>Brachionus</taxon>
    </lineage>
</organism>
<keyword evidence="1" id="KW-0812">Transmembrane</keyword>
<sequence>MDSSTSWNMFNTLFNSALCLIASCLFVLSLNLLCTCILAPWSCFVFVLIQHVTKIVRMSDYDAESEQALEARQILFCLLVADCGGGGGSGGV</sequence>
<reference evidence="2 3" key="1">
    <citation type="journal article" date="2018" name="Sci. Rep.">
        <title>Genomic signatures of local adaptation to the degree of environmental predictability in rotifers.</title>
        <authorList>
            <person name="Franch-Gras L."/>
            <person name="Hahn C."/>
            <person name="Garcia-Roger E.M."/>
            <person name="Carmona M.J."/>
            <person name="Serra M."/>
            <person name="Gomez A."/>
        </authorList>
    </citation>
    <scope>NUCLEOTIDE SEQUENCE [LARGE SCALE GENOMIC DNA]</scope>
    <source>
        <strain evidence="2">HYR1</strain>
    </source>
</reference>
<keyword evidence="1" id="KW-0472">Membrane</keyword>
<dbReference type="EMBL" id="REGN01004903">
    <property type="protein sequence ID" value="RNA15703.1"/>
    <property type="molecule type" value="Genomic_DNA"/>
</dbReference>
<keyword evidence="1" id="KW-1133">Transmembrane helix</keyword>
<comment type="caution">
    <text evidence="2">The sequence shown here is derived from an EMBL/GenBank/DDBJ whole genome shotgun (WGS) entry which is preliminary data.</text>
</comment>
<feature type="transmembrane region" description="Helical" evidence="1">
    <location>
        <begin position="20"/>
        <end position="49"/>
    </location>
</feature>